<evidence type="ECO:0000313" key="3">
    <source>
        <dbReference type="Proteomes" id="UP001228049"/>
    </source>
</evidence>
<dbReference type="Proteomes" id="UP001228049">
    <property type="component" value="Unassembled WGS sequence"/>
</dbReference>
<dbReference type="GO" id="GO:0016779">
    <property type="term" value="F:nucleotidyltransferase activity"/>
    <property type="evidence" value="ECO:0007669"/>
    <property type="project" value="UniProtKB-KW"/>
</dbReference>
<dbReference type="InterPro" id="IPR012337">
    <property type="entry name" value="RNaseH-like_sf"/>
</dbReference>
<reference evidence="2" key="1">
    <citation type="submission" date="2023-04" db="EMBL/GenBank/DDBJ databases">
        <title>Chromosome-level genome of Chaenocephalus aceratus.</title>
        <authorList>
            <person name="Park H."/>
        </authorList>
    </citation>
    <scope>NUCLEOTIDE SEQUENCE</scope>
    <source>
        <strain evidence="2">DE</strain>
        <tissue evidence="2">Muscle</tissue>
    </source>
</reference>
<proteinExistence type="predicted"/>
<dbReference type="AlphaFoldDB" id="A0AAD9BSS6"/>
<name>A0AAD9BSS6_DISEL</name>
<gene>
    <name evidence="2" type="ORF">KUDE01_013982</name>
</gene>
<feature type="domain" description="Integrase core" evidence="1">
    <location>
        <begin position="60"/>
        <end position="245"/>
    </location>
</feature>
<keyword evidence="3" id="KW-1185">Reference proteome</keyword>
<keyword evidence="2" id="KW-0808">Transferase</keyword>
<dbReference type="EMBL" id="JASDAP010000017">
    <property type="protein sequence ID" value="KAK1889305.1"/>
    <property type="molecule type" value="Genomic_DNA"/>
</dbReference>
<dbReference type="PANTHER" id="PTHR46791:SF11">
    <property type="entry name" value="INTEGRASE CATALYTIC DOMAIN-CONTAINING PROTEIN"/>
    <property type="match status" value="1"/>
</dbReference>
<keyword evidence="2" id="KW-0548">Nucleotidyltransferase</keyword>
<evidence type="ECO:0000259" key="1">
    <source>
        <dbReference type="Pfam" id="PF24764"/>
    </source>
</evidence>
<dbReference type="PANTHER" id="PTHR46791">
    <property type="entry name" value="EXPRESSED PROTEIN"/>
    <property type="match status" value="1"/>
</dbReference>
<organism evidence="2 3">
    <name type="scientific">Dissostichus eleginoides</name>
    <name type="common">Patagonian toothfish</name>
    <name type="synonym">Dissostichus amissus</name>
    <dbReference type="NCBI Taxonomy" id="100907"/>
    <lineage>
        <taxon>Eukaryota</taxon>
        <taxon>Metazoa</taxon>
        <taxon>Chordata</taxon>
        <taxon>Craniata</taxon>
        <taxon>Vertebrata</taxon>
        <taxon>Euteleostomi</taxon>
        <taxon>Actinopterygii</taxon>
        <taxon>Neopterygii</taxon>
        <taxon>Teleostei</taxon>
        <taxon>Neoteleostei</taxon>
        <taxon>Acanthomorphata</taxon>
        <taxon>Eupercaria</taxon>
        <taxon>Perciformes</taxon>
        <taxon>Notothenioidei</taxon>
        <taxon>Nototheniidae</taxon>
        <taxon>Dissostichus</taxon>
    </lineage>
</organism>
<protein>
    <submittedName>
        <fullName evidence="2">Bifunctional glutamine synthetase adenylyltransferase/adenylyl-removing enzyme</fullName>
    </submittedName>
</protein>
<dbReference type="SUPFAM" id="SSF53098">
    <property type="entry name" value="Ribonuclease H-like"/>
    <property type="match status" value="1"/>
</dbReference>
<sequence length="322" mass="36949">MVSTIKTTMPNSGYSLVKGAFLIQGHRVQWDRVRSSMHRVDTLGVLSRLTCLGCVVRRTYSVPCPKYLVHIDTNHKLIRYNIVIFGGIDGFSRKIMYLGTSNDNCSSTTLAFFRESVQQFGYPLRVRADHGVENFGVAELMLTVRGPNSRSFISGKSVHNQRIERLWRDVWMAVTSMFYIVLHSLEDEGHLDPSNSTHLFCCHYVFLPRLQHSLKVFRDGWDNHPLRTEQNMTPNQMWAMGELHNPIHDPDDVETLQIPYIDWEASGHLREEQSGIVVPVTRSPLSDQQMEHLNANIDPMLPSDSFGKDIYLNTLRLVLFMT</sequence>
<dbReference type="Pfam" id="PF24764">
    <property type="entry name" value="rva_4"/>
    <property type="match status" value="1"/>
</dbReference>
<accession>A0AAD9BSS6</accession>
<evidence type="ECO:0000313" key="2">
    <source>
        <dbReference type="EMBL" id="KAK1889305.1"/>
    </source>
</evidence>
<comment type="caution">
    <text evidence="2">The sequence shown here is derived from an EMBL/GenBank/DDBJ whole genome shotgun (WGS) entry which is preliminary data.</text>
</comment>
<dbReference type="InterPro" id="IPR058913">
    <property type="entry name" value="Integrase_dom_put"/>
</dbReference>